<dbReference type="PIRSF" id="PIRSF001434">
    <property type="entry name" value="CGS"/>
    <property type="match status" value="1"/>
</dbReference>
<evidence type="ECO:0000256" key="2">
    <source>
        <dbReference type="ARBA" id="ARBA00005038"/>
    </source>
</evidence>
<keyword evidence="11" id="KW-1185">Reference proteome</keyword>
<proteinExistence type="inferred from homology"/>
<comment type="pathway">
    <text evidence="2">Amino-acid biosynthesis; L-cysteine biosynthesis; L-cysteine from L-homocysteine and L-serine: step 2/2.</text>
</comment>
<evidence type="ECO:0000256" key="1">
    <source>
        <dbReference type="ARBA" id="ARBA00001933"/>
    </source>
</evidence>
<comment type="cofactor">
    <cofactor evidence="1 9">
        <name>pyridoxal 5'-phosphate</name>
        <dbReference type="ChEBI" id="CHEBI:597326"/>
    </cofactor>
</comment>
<dbReference type="AlphaFoldDB" id="A0ABD1CLK8"/>
<evidence type="ECO:0000256" key="5">
    <source>
        <dbReference type="ARBA" id="ARBA00022898"/>
    </source>
</evidence>
<evidence type="ECO:0000256" key="4">
    <source>
        <dbReference type="ARBA" id="ARBA00012085"/>
    </source>
</evidence>
<dbReference type="FunFam" id="3.90.1150.10:FF:000008">
    <property type="entry name" value="Cystathionine gamma-synthase"/>
    <property type="match status" value="1"/>
</dbReference>
<dbReference type="Gene3D" id="3.40.640.10">
    <property type="entry name" value="Type I PLP-dependent aspartate aminotransferase-like (Major domain)"/>
    <property type="match status" value="1"/>
</dbReference>
<reference evidence="10 11" key="1">
    <citation type="submission" date="2024-05" db="EMBL/GenBank/DDBJ databases">
        <title>Culex pipiens pipiens assembly and annotation.</title>
        <authorList>
            <person name="Alout H."/>
            <person name="Durand T."/>
        </authorList>
    </citation>
    <scope>NUCLEOTIDE SEQUENCE [LARGE SCALE GENOMIC DNA]</scope>
    <source>
        <strain evidence="10">HA-2024</strain>
        <tissue evidence="10">Whole body</tissue>
    </source>
</reference>
<dbReference type="EC" id="4.4.1.1" evidence="4"/>
<keyword evidence="5 8" id="KW-0663">Pyridoxal phosphate</keyword>
<dbReference type="FunFam" id="3.40.640.10:FF:000009">
    <property type="entry name" value="Cystathionine gamma-synthase homolog"/>
    <property type="match status" value="1"/>
</dbReference>
<evidence type="ECO:0000256" key="6">
    <source>
        <dbReference type="ARBA" id="ARBA00023192"/>
    </source>
</evidence>
<evidence type="ECO:0000256" key="9">
    <source>
        <dbReference type="RuleBase" id="RU362118"/>
    </source>
</evidence>
<evidence type="ECO:0000256" key="3">
    <source>
        <dbReference type="ARBA" id="ARBA00009077"/>
    </source>
</evidence>
<name>A0ABD1CLK8_CULPP</name>
<dbReference type="PANTHER" id="PTHR11808:SF15">
    <property type="entry name" value="CYSTATHIONINE GAMMA-LYASE"/>
    <property type="match status" value="1"/>
</dbReference>
<dbReference type="PANTHER" id="PTHR11808">
    <property type="entry name" value="TRANS-SULFURATION ENZYME FAMILY MEMBER"/>
    <property type="match status" value="1"/>
</dbReference>
<dbReference type="InterPro" id="IPR015421">
    <property type="entry name" value="PyrdxlP-dep_Trfase_major"/>
</dbReference>
<dbReference type="Pfam" id="PF01053">
    <property type="entry name" value="Cys_Met_Meta_PP"/>
    <property type="match status" value="1"/>
</dbReference>
<comment type="similarity">
    <text evidence="3 9">Belongs to the trans-sulfuration enzymes family.</text>
</comment>
<feature type="modified residue" description="N6-(pyridoxal phosphate)lysine" evidence="8">
    <location>
        <position position="228"/>
    </location>
</feature>
<evidence type="ECO:0000313" key="10">
    <source>
        <dbReference type="EMBL" id="KAL1377287.1"/>
    </source>
</evidence>
<keyword evidence="6" id="KW-0198">Cysteine biosynthesis</keyword>
<dbReference type="Gene3D" id="3.90.1150.10">
    <property type="entry name" value="Aspartate Aminotransferase, domain 1"/>
    <property type="match status" value="1"/>
</dbReference>
<dbReference type="Proteomes" id="UP001562425">
    <property type="component" value="Unassembled WGS sequence"/>
</dbReference>
<dbReference type="CDD" id="cd00614">
    <property type="entry name" value="CGS_like"/>
    <property type="match status" value="1"/>
</dbReference>
<dbReference type="SUPFAM" id="SSF53383">
    <property type="entry name" value="PLP-dependent transferases"/>
    <property type="match status" value="1"/>
</dbReference>
<dbReference type="InterPro" id="IPR015424">
    <property type="entry name" value="PyrdxlP-dep_Trfase"/>
</dbReference>
<sequence length="413" mass="45443">MNSCWSRPSVKLTGPNQKLLSVDEDGFRAQPRGFATKAIHVGQDPEQWSCMAVVPPILMSSTYKQHAPNEHNGFKYGRLRNPTRDVLERCLASLDNAKFGLTFSTGLGAVTALITMLESGDHIVAERDLYGGSCTSFTKIASKMNVSVDFVDFTDLDKVEEIVKPNTKLFWVESPTNPLLKVVDIEAVCKIAHKFPEVVVVVDNTFLSPYFQRPLELGADIVMYSLSKYMNGHSDVVMGAAIMNDETLYQKLQFLQNATGIVPSPFDCYLVNRGLKTLALRMERHRTNALAVAKFLESHPKVERVLHPGLPSHPQHELSKKQTYGHSGMVAVFLKGGLEEASAFLQSLQVFTLAESLGGVESLAGSPSRMTFGSFAPEERAALGIVDGLIRLSVGVEDIDDLVEDLEQALEKV</sequence>
<dbReference type="InterPro" id="IPR015422">
    <property type="entry name" value="PyrdxlP-dep_Trfase_small"/>
</dbReference>
<protein>
    <recommendedName>
        <fullName evidence="4">cystathionine gamma-lyase</fullName>
        <ecNumber evidence="4">4.4.1.1</ecNumber>
    </recommendedName>
    <alternativeName>
        <fullName evidence="7">Gamma-cystathionase</fullName>
    </alternativeName>
</protein>
<organism evidence="10 11">
    <name type="scientific">Culex pipiens pipiens</name>
    <name type="common">Northern house mosquito</name>
    <dbReference type="NCBI Taxonomy" id="38569"/>
    <lineage>
        <taxon>Eukaryota</taxon>
        <taxon>Metazoa</taxon>
        <taxon>Ecdysozoa</taxon>
        <taxon>Arthropoda</taxon>
        <taxon>Hexapoda</taxon>
        <taxon>Insecta</taxon>
        <taxon>Pterygota</taxon>
        <taxon>Neoptera</taxon>
        <taxon>Endopterygota</taxon>
        <taxon>Diptera</taxon>
        <taxon>Nematocera</taxon>
        <taxon>Culicoidea</taxon>
        <taxon>Culicidae</taxon>
        <taxon>Culicinae</taxon>
        <taxon>Culicini</taxon>
        <taxon>Culex</taxon>
        <taxon>Culex</taxon>
    </lineage>
</organism>
<dbReference type="InterPro" id="IPR000277">
    <property type="entry name" value="Cys/Met-Metab_PyrdxlP-dep_enz"/>
</dbReference>
<dbReference type="GO" id="GO:0019344">
    <property type="term" value="P:cysteine biosynthetic process"/>
    <property type="evidence" value="ECO:0007669"/>
    <property type="project" value="UniProtKB-KW"/>
</dbReference>
<dbReference type="EMBL" id="JBEHCU010011071">
    <property type="protein sequence ID" value="KAL1377287.1"/>
    <property type="molecule type" value="Genomic_DNA"/>
</dbReference>
<evidence type="ECO:0000313" key="11">
    <source>
        <dbReference type="Proteomes" id="UP001562425"/>
    </source>
</evidence>
<evidence type="ECO:0000256" key="7">
    <source>
        <dbReference type="ARBA" id="ARBA00029853"/>
    </source>
</evidence>
<comment type="caution">
    <text evidence="10">The sequence shown here is derived from an EMBL/GenBank/DDBJ whole genome shotgun (WGS) entry which is preliminary data.</text>
</comment>
<keyword evidence="6" id="KW-0028">Amino-acid biosynthesis</keyword>
<gene>
    <name evidence="10" type="ORF">pipiens_016362</name>
</gene>
<accession>A0ABD1CLK8</accession>
<evidence type="ECO:0000256" key="8">
    <source>
        <dbReference type="PIRSR" id="PIRSR001434-2"/>
    </source>
</evidence>